<feature type="signal peptide" evidence="2">
    <location>
        <begin position="1"/>
        <end position="18"/>
    </location>
</feature>
<keyword evidence="2" id="KW-0732">Signal</keyword>
<feature type="chain" id="PRO_5039629544" evidence="2">
    <location>
        <begin position="19"/>
        <end position="63"/>
    </location>
</feature>
<reference evidence="3 4" key="2">
    <citation type="submission" date="2019-08" db="EMBL/GenBank/DDBJ databases">
        <title>Amycolatopsis acidicola sp. nov., isolated from peat swamp forest soil.</title>
        <authorList>
            <person name="Srisuk N."/>
        </authorList>
    </citation>
    <scope>NUCLEOTIDE SEQUENCE [LARGE SCALE GENOMIC DNA]</scope>
    <source>
        <strain evidence="3 4">TBRC 6029</strain>
    </source>
</reference>
<reference evidence="3 4" key="1">
    <citation type="submission" date="2019-07" db="EMBL/GenBank/DDBJ databases">
        <authorList>
            <person name="Duangmal K."/>
            <person name="Teo W.F.A."/>
        </authorList>
    </citation>
    <scope>NUCLEOTIDE SEQUENCE [LARGE SCALE GENOMIC DNA]</scope>
    <source>
        <strain evidence="3 4">TBRC 6029</strain>
    </source>
</reference>
<proteinExistence type="predicted"/>
<dbReference type="AlphaFoldDB" id="A0A558BR37"/>
<sequence>MRARSAVAAGLVLLAVVAGTTGCRGQSASGGGGASPAPAASELDGIRTTLDAIDSEMAGDGSP</sequence>
<dbReference type="Proteomes" id="UP000320011">
    <property type="component" value="Unassembled WGS sequence"/>
</dbReference>
<accession>A0A558BR37</accession>
<evidence type="ECO:0000256" key="2">
    <source>
        <dbReference type="SAM" id="SignalP"/>
    </source>
</evidence>
<feature type="region of interest" description="Disordered" evidence="1">
    <location>
        <begin position="23"/>
        <end position="44"/>
    </location>
</feature>
<evidence type="ECO:0000256" key="1">
    <source>
        <dbReference type="SAM" id="MobiDB-lite"/>
    </source>
</evidence>
<dbReference type="EMBL" id="VJWX01000277">
    <property type="protein sequence ID" value="TVT38953.1"/>
    <property type="molecule type" value="Genomic_DNA"/>
</dbReference>
<keyword evidence="4" id="KW-1185">Reference proteome</keyword>
<organism evidence="3 4">
    <name type="scientific">Amycolatopsis rhizosphaerae</name>
    <dbReference type="NCBI Taxonomy" id="2053003"/>
    <lineage>
        <taxon>Bacteria</taxon>
        <taxon>Bacillati</taxon>
        <taxon>Actinomycetota</taxon>
        <taxon>Actinomycetes</taxon>
        <taxon>Pseudonocardiales</taxon>
        <taxon>Pseudonocardiaceae</taxon>
        <taxon>Amycolatopsis</taxon>
    </lineage>
</organism>
<dbReference type="PROSITE" id="PS51257">
    <property type="entry name" value="PROKAR_LIPOPROTEIN"/>
    <property type="match status" value="1"/>
</dbReference>
<protein>
    <submittedName>
        <fullName evidence="3">Uncharacterized protein</fullName>
    </submittedName>
</protein>
<dbReference type="RefSeq" id="WP_144590962.1">
    <property type="nucleotide sequence ID" value="NZ_VJWX01000277.1"/>
</dbReference>
<gene>
    <name evidence="3" type="ORF">FNH05_23945</name>
</gene>
<comment type="caution">
    <text evidence="3">The sequence shown here is derived from an EMBL/GenBank/DDBJ whole genome shotgun (WGS) entry which is preliminary data.</text>
</comment>
<name>A0A558BR37_9PSEU</name>
<evidence type="ECO:0000313" key="3">
    <source>
        <dbReference type="EMBL" id="TVT38953.1"/>
    </source>
</evidence>
<evidence type="ECO:0000313" key="4">
    <source>
        <dbReference type="Proteomes" id="UP000320011"/>
    </source>
</evidence>